<dbReference type="InterPro" id="IPR051084">
    <property type="entry name" value="H+-coupled_symporters"/>
</dbReference>
<dbReference type="PANTHER" id="PTHR43528:SF1">
    <property type="entry name" value="ALPHA-KETOGLUTARATE PERMEASE"/>
    <property type="match status" value="1"/>
</dbReference>
<feature type="transmembrane region" description="Helical" evidence="8">
    <location>
        <begin position="21"/>
        <end position="45"/>
    </location>
</feature>
<dbReference type="InterPro" id="IPR036259">
    <property type="entry name" value="MFS_trans_sf"/>
</dbReference>
<comment type="subcellular location">
    <subcellularLocation>
        <location evidence="1">Cell membrane</location>
        <topology evidence="1">Multi-pass membrane protein</topology>
    </subcellularLocation>
</comment>
<dbReference type="PROSITE" id="PS00217">
    <property type="entry name" value="SUGAR_TRANSPORT_2"/>
    <property type="match status" value="1"/>
</dbReference>
<keyword evidence="6 8" id="KW-1133">Transmembrane helix</keyword>
<comment type="caution">
    <text evidence="10">The sequence shown here is derived from an EMBL/GenBank/DDBJ whole genome shotgun (WGS) entry which is preliminary data.</text>
</comment>
<feature type="transmembrane region" description="Helical" evidence="8">
    <location>
        <begin position="57"/>
        <end position="79"/>
    </location>
</feature>
<organism evidence="10 11">
    <name type="scientific">Sphingomonas sanxanigenens</name>
    <dbReference type="NCBI Taxonomy" id="397260"/>
    <lineage>
        <taxon>Bacteria</taxon>
        <taxon>Pseudomonadati</taxon>
        <taxon>Pseudomonadota</taxon>
        <taxon>Alphaproteobacteria</taxon>
        <taxon>Sphingomonadales</taxon>
        <taxon>Sphingomonadaceae</taxon>
        <taxon>Sphingomonas</taxon>
    </lineage>
</organism>
<feature type="domain" description="Major facilitator superfamily (MFS) profile" evidence="9">
    <location>
        <begin position="20"/>
        <end position="427"/>
    </location>
</feature>
<keyword evidence="2" id="KW-0813">Transport</keyword>
<dbReference type="EMBL" id="QFNN01000059">
    <property type="protein sequence ID" value="PZO89430.1"/>
    <property type="molecule type" value="Genomic_DNA"/>
</dbReference>
<dbReference type="FunFam" id="1.20.1250.20:FF:000001">
    <property type="entry name" value="Dicarboxylate MFS transporter"/>
    <property type="match status" value="1"/>
</dbReference>
<evidence type="ECO:0000256" key="7">
    <source>
        <dbReference type="ARBA" id="ARBA00023136"/>
    </source>
</evidence>
<protein>
    <submittedName>
        <fullName evidence="10">Alpha-ketoglutarate permease</fullName>
    </submittedName>
</protein>
<feature type="transmembrane region" description="Helical" evidence="8">
    <location>
        <begin position="122"/>
        <end position="140"/>
    </location>
</feature>
<evidence type="ECO:0000256" key="3">
    <source>
        <dbReference type="ARBA" id="ARBA00022475"/>
    </source>
</evidence>
<evidence type="ECO:0000313" key="11">
    <source>
        <dbReference type="Proteomes" id="UP000249066"/>
    </source>
</evidence>
<feature type="transmembrane region" description="Helical" evidence="8">
    <location>
        <begin position="405"/>
        <end position="423"/>
    </location>
</feature>
<feature type="transmembrane region" description="Helical" evidence="8">
    <location>
        <begin position="311"/>
        <end position="332"/>
    </location>
</feature>
<keyword evidence="3" id="KW-1003">Cell membrane</keyword>
<dbReference type="SUPFAM" id="SSF103473">
    <property type="entry name" value="MFS general substrate transporter"/>
    <property type="match status" value="1"/>
</dbReference>
<feature type="transmembrane region" description="Helical" evidence="8">
    <location>
        <begin position="244"/>
        <end position="262"/>
    </location>
</feature>
<dbReference type="InterPro" id="IPR020846">
    <property type="entry name" value="MFS_dom"/>
</dbReference>
<proteinExistence type="predicted"/>
<accession>A0A2W5A4A7</accession>
<dbReference type="Gene3D" id="1.20.1250.20">
    <property type="entry name" value="MFS general substrate transporter like domains"/>
    <property type="match status" value="1"/>
</dbReference>
<evidence type="ECO:0000256" key="6">
    <source>
        <dbReference type="ARBA" id="ARBA00022989"/>
    </source>
</evidence>
<dbReference type="PANTHER" id="PTHR43528">
    <property type="entry name" value="ALPHA-KETOGLUTARATE PERMEASE"/>
    <property type="match status" value="1"/>
</dbReference>
<reference evidence="10 11" key="1">
    <citation type="submission" date="2017-08" db="EMBL/GenBank/DDBJ databases">
        <title>Infants hospitalized years apart are colonized by the same room-sourced microbial strains.</title>
        <authorList>
            <person name="Brooks B."/>
            <person name="Olm M.R."/>
            <person name="Firek B.A."/>
            <person name="Baker R."/>
            <person name="Thomas B.C."/>
            <person name="Morowitz M.J."/>
            <person name="Banfield J.F."/>
        </authorList>
    </citation>
    <scope>NUCLEOTIDE SEQUENCE [LARGE SCALE GENOMIC DNA]</scope>
    <source>
        <strain evidence="10">S2_018_000_R2_101</strain>
    </source>
</reference>
<feature type="transmembrane region" description="Helical" evidence="8">
    <location>
        <begin position="338"/>
        <end position="360"/>
    </location>
</feature>
<feature type="transmembrane region" description="Helical" evidence="8">
    <location>
        <begin position="372"/>
        <end position="393"/>
    </location>
</feature>
<dbReference type="InterPro" id="IPR005828">
    <property type="entry name" value="MFS_sugar_transport-like"/>
</dbReference>
<dbReference type="Pfam" id="PF00083">
    <property type="entry name" value="Sugar_tr"/>
    <property type="match status" value="1"/>
</dbReference>
<feature type="transmembrane region" description="Helical" evidence="8">
    <location>
        <begin position="91"/>
        <end position="110"/>
    </location>
</feature>
<evidence type="ECO:0000256" key="5">
    <source>
        <dbReference type="ARBA" id="ARBA00022847"/>
    </source>
</evidence>
<dbReference type="PROSITE" id="PS50850">
    <property type="entry name" value="MFS"/>
    <property type="match status" value="1"/>
</dbReference>
<dbReference type="AlphaFoldDB" id="A0A2W5A4A7"/>
<evidence type="ECO:0000256" key="8">
    <source>
        <dbReference type="SAM" id="Phobius"/>
    </source>
</evidence>
<keyword evidence="5" id="KW-0769">Symport</keyword>
<feature type="transmembrane region" description="Helical" evidence="8">
    <location>
        <begin position="161"/>
        <end position="180"/>
    </location>
</feature>
<evidence type="ECO:0000313" key="10">
    <source>
        <dbReference type="EMBL" id="PZO89430.1"/>
    </source>
</evidence>
<keyword evidence="4 8" id="KW-0812">Transmembrane</keyword>
<dbReference type="GO" id="GO:0015293">
    <property type="term" value="F:symporter activity"/>
    <property type="evidence" value="ECO:0007669"/>
    <property type="project" value="UniProtKB-KW"/>
</dbReference>
<evidence type="ECO:0000259" key="9">
    <source>
        <dbReference type="PROSITE" id="PS50850"/>
    </source>
</evidence>
<feature type="transmembrane region" description="Helical" evidence="8">
    <location>
        <begin position="282"/>
        <end position="299"/>
    </location>
</feature>
<dbReference type="Proteomes" id="UP000249066">
    <property type="component" value="Unassembled WGS sequence"/>
</dbReference>
<dbReference type="CDD" id="cd17367">
    <property type="entry name" value="MFS_KgtP"/>
    <property type="match status" value="1"/>
</dbReference>
<dbReference type="GO" id="GO:0005886">
    <property type="term" value="C:plasma membrane"/>
    <property type="evidence" value="ECO:0007669"/>
    <property type="project" value="UniProtKB-SubCell"/>
</dbReference>
<sequence length="435" mass="46496">MRRTGRGGRGAIMEARRLKSIIGGSAGNLVEWYDFYAYAALAIYFAPAFFPEGDRTAQLLSTAAIFGVGFLMRPIGAWIMGVYGDSRGRKAGLALSVGLMFGGSLMIAVAPTHAQAGLLSPLWLLVARMLQGLSVGGEYGTSATYLSEMAPRARRGFWSSFQYVTLVGGQLSALAVVLLLQSLLSEAQLEGWGWRIPFALGALLALLVYAFRRRLAETASFEAMAKADRPRSTIGNLWRAHPRAFLLVVAITAGGSLAFYAYTTYMQKFLVNTAGFDRQTATGVMTGALVVYMCAQPLFGHLADRFGRKPMLLLFGIGAMIATAPAYSLLAAGPTPALAFAVICGLLLLLSGYTAISALVKAELFPAHVRTLGVALPYAIGNALFGGSAEYVALWLKKAGVEAGFYWYVAAMAGVATIGFLMLPETRRDSRIAED</sequence>
<name>A0A2W5A4A7_9SPHN</name>
<keyword evidence="7 8" id="KW-0472">Membrane</keyword>
<evidence type="ECO:0000256" key="1">
    <source>
        <dbReference type="ARBA" id="ARBA00004651"/>
    </source>
</evidence>
<dbReference type="InterPro" id="IPR005829">
    <property type="entry name" value="Sugar_transporter_CS"/>
</dbReference>
<evidence type="ECO:0000256" key="4">
    <source>
        <dbReference type="ARBA" id="ARBA00022692"/>
    </source>
</evidence>
<evidence type="ECO:0000256" key="2">
    <source>
        <dbReference type="ARBA" id="ARBA00022448"/>
    </source>
</evidence>
<feature type="transmembrane region" description="Helical" evidence="8">
    <location>
        <begin position="192"/>
        <end position="211"/>
    </location>
</feature>
<gene>
    <name evidence="10" type="ORF">DI623_10215</name>
</gene>